<sequence>MVDTERLTWPVRRRGDFLRIVSYIILATALIFIVDAITPLGVVVWVLYLIPLFLTVYLSWKYAPVLMTGIFILLMAVSLFLSPRDIPLGYAIIDRVFFALILVIASFFIKDYVASVEEIAANEERYRSLIEWLPEGVVVCKGDRIAYLNPAGKRLLGIENEKGETEITGMIEPDMRGLFRERLSQAALGARSDMGAIRLVRHDGGEVTVMMSLGSIFWENRNAVQIVMRAASTG</sequence>
<dbReference type="RefSeq" id="WP_012106435.1">
    <property type="nucleotide sequence ID" value="NC_009712.1"/>
</dbReference>
<dbReference type="HOGENOM" id="CLU_1187794_0_0_2"/>
<dbReference type="STRING" id="456442.Mboo_0893"/>
<keyword evidence="4" id="KW-1185">Reference proteome</keyword>
<dbReference type="Proteomes" id="UP000002408">
    <property type="component" value="Chromosome"/>
</dbReference>
<keyword evidence="1" id="KW-1133">Transmembrane helix</keyword>
<dbReference type="CDD" id="cd00130">
    <property type="entry name" value="PAS"/>
    <property type="match status" value="1"/>
</dbReference>
<dbReference type="OrthoDB" id="342253at2157"/>
<evidence type="ECO:0000313" key="4">
    <source>
        <dbReference type="Proteomes" id="UP000002408"/>
    </source>
</evidence>
<dbReference type="InterPro" id="IPR035965">
    <property type="entry name" value="PAS-like_dom_sf"/>
</dbReference>
<feature type="transmembrane region" description="Helical" evidence="1">
    <location>
        <begin position="20"/>
        <end position="50"/>
    </location>
</feature>
<dbReference type="Pfam" id="PF13188">
    <property type="entry name" value="PAS_8"/>
    <property type="match status" value="1"/>
</dbReference>
<dbReference type="AlphaFoldDB" id="A7I6Q0"/>
<evidence type="ECO:0000256" key="1">
    <source>
        <dbReference type="SAM" id="Phobius"/>
    </source>
</evidence>
<dbReference type="GeneID" id="5411858"/>
<accession>A7I6Q0</accession>
<dbReference type="EMBL" id="CP000780">
    <property type="protein sequence ID" value="ABS55411.1"/>
    <property type="molecule type" value="Genomic_DNA"/>
</dbReference>
<keyword evidence="1" id="KW-0812">Transmembrane</keyword>
<evidence type="ECO:0000259" key="2">
    <source>
        <dbReference type="SMART" id="SM00091"/>
    </source>
</evidence>
<evidence type="ECO:0000313" key="3">
    <source>
        <dbReference type="EMBL" id="ABS55411.1"/>
    </source>
</evidence>
<dbReference type="SMART" id="SM00091">
    <property type="entry name" value="PAS"/>
    <property type="match status" value="1"/>
</dbReference>
<gene>
    <name evidence="3" type="ordered locus">Mboo_0893</name>
</gene>
<feature type="domain" description="PAS" evidence="2">
    <location>
        <begin position="124"/>
        <end position="188"/>
    </location>
</feature>
<keyword evidence="1" id="KW-0472">Membrane</keyword>
<dbReference type="Gene3D" id="3.30.450.20">
    <property type="entry name" value="PAS domain"/>
    <property type="match status" value="1"/>
</dbReference>
<name>A7I6Q0_METB6</name>
<protein>
    <submittedName>
        <fullName evidence="3">Putative PAS/PAC sensor protein</fullName>
    </submittedName>
</protein>
<dbReference type="eggNOG" id="arCOG06193">
    <property type="taxonomic scope" value="Archaea"/>
</dbReference>
<feature type="transmembrane region" description="Helical" evidence="1">
    <location>
        <begin position="62"/>
        <end position="81"/>
    </location>
</feature>
<dbReference type="InterPro" id="IPR000014">
    <property type="entry name" value="PAS"/>
</dbReference>
<proteinExistence type="predicted"/>
<feature type="transmembrane region" description="Helical" evidence="1">
    <location>
        <begin position="88"/>
        <end position="109"/>
    </location>
</feature>
<dbReference type="NCBIfam" id="TIGR00229">
    <property type="entry name" value="sensory_box"/>
    <property type="match status" value="1"/>
</dbReference>
<dbReference type="SUPFAM" id="SSF55785">
    <property type="entry name" value="PYP-like sensor domain (PAS domain)"/>
    <property type="match status" value="1"/>
</dbReference>
<dbReference type="KEGG" id="mbn:Mboo_0893"/>
<organism evidence="3 4">
    <name type="scientific">Methanoregula boonei (strain DSM 21154 / JCM 14090 / 6A8)</name>
    <dbReference type="NCBI Taxonomy" id="456442"/>
    <lineage>
        <taxon>Archaea</taxon>
        <taxon>Methanobacteriati</taxon>
        <taxon>Methanobacteriota</taxon>
        <taxon>Stenosarchaea group</taxon>
        <taxon>Methanomicrobia</taxon>
        <taxon>Methanomicrobiales</taxon>
        <taxon>Methanoregulaceae</taxon>
        <taxon>Methanoregula</taxon>
    </lineage>
</organism>
<reference evidence="4" key="1">
    <citation type="journal article" date="2015" name="Microbiology">
        <title>Genome of Methanoregula boonei 6A8 reveals adaptations to oligotrophic peatland environments.</title>
        <authorList>
            <person name="Braeuer S."/>
            <person name="Cadillo-Quiroz H."/>
            <person name="Kyrpides N."/>
            <person name="Woyke T."/>
            <person name="Goodwin L."/>
            <person name="Detter C."/>
            <person name="Podell S."/>
            <person name="Yavitt J.B."/>
            <person name="Zinder S.H."/>
        </authorList>
    </citation>
    <scope>NUCLEOTIDE SEQUENCE [LARGE SCALE GENOMIC DNA]</scope>
    <source>
        <strain evidence="4">DSM 21154 / JCM 14090 / 6A8</strain>
    </source>
</reference>